<dbReference type="EMBL" id="SPQB01000005">
    <property type="protein sequence ID" value="TFU33819.1"/>
    <property type="molecule type" value="Genomic_DNA"/>
</dbReference>
<keyword evidence="2" id="KW-1185">Reference proteome</keyword>
<comment type="caution">
    <text evidence="1">The sequence shown here is derived from an EMBL/GenBank/DDBJ whole genome shotgun (WGS) entry which is preliminary data.</text>
</comment>
<reference evidence="1 2" key="1">
    <citation type="submission" date="2019-03" db="EMBL/GenBank/DDBJ databases">
        <title>Diversity of the mouse oral microbiome.</title>
        <authorList>
            <person name="Joseph S."/>
            <person name="Aduse-Opoku J."/>
            <person name="Curtis M."/>
            <person name="Wade W."/>
            <person name="Hashim A."/>
        </authorList>
    </citation>
    <scope>NUCLEOTIDE SEQUENCE [LARGE SCALE GENOMIC DNA]</scope>
    <source>
        <strain evidence="1 2">P1012</strain>
    </source>
</reference>
<evidence type="ECO:0000313" key="1">
    <source>
        <dbReference type="EMBL" id="TFU33819.1"/>
    </source>
</evidence>
<organism evidence="1 2">
    <name type="scientific">Microbacterium paludicola</name>
    <dbReference type="NCBI Taxonomy" id="300019"/>
    <lineage>
        <taxon>Bacteria</taxon>
        <taxon>Bacillati</taxon>
        <taxon>Actinomycetota</taxon>
        <taxon>Actinomycetes</taxon>
        <taxon>Micrococcales</taxon>
        <taxon>Microbacteriaceae</taxon>
        <taxon>Microbacterium</taxon>
    </lineage>
</organism>
<accession>A0A4Y9FYU2</accession>
<gene>
    <name evidence="1" type="ORF">E4U02_03935</name>
</gene>
<sequence length="61" mass="6417">MTLNFETLDIPGSEGDFMSVYAADFGSPSEEKLRILLSWAESSSPLKATHTGAPGDIAAGE</sequence>
<proteinExistence type="predicted"/>
<name>A0A4Y9FYU2_9MICO</name>
<dbReference type="AlphaFoldDB" id="A0A4Y9FYU2"/>
<protein>
    <submittedName>
        <fullName evidence="1">Uncharacterized protein</fullName>
    </submittedName>
</protein>
<dbReference type="Proteomes" id="UP000298358">
    <property type="component" value="Unassembled WGS sequence"/>
</dbReference>
<evidence type="ECO:0000313" key="2">
    <source>
        <dbReference type="Proteomes" id="UP000298358"/>
    </source>
</evidence>